<dbReference type="Proteomes" id="UP000178129">
    <property type="component" value="Unassembled WGS sequence"/>
</dbReference>
<dbReference type="GO" id="GO:0007064">
    <property type="term" value="P:mitotic sister chromatid cohesion"/>
    <property type="evidence" value="ECO:0007669"/>
    <property type="project" value="TreeGrafter"/>
</dbReference>
<sequence>MAITSGSNRAASLKTYSKRVNITTTEKPAKRKASVDEETVVELPPEKKFKKSSIQSYFKPVVTSSSPAPNRSNALVSSDSIRQPSSPSSSPPLESSSPPIVSERPIQKPKRRLSTKPKSFQIARMSDTSELCKCLGDILCLEHSGASKYIDDLPKMQDLAQLAGRPRNATAPSMSMVSNPKGAHPREQTQLLLNPGGTVFICKICSVRYNKASKEDVQVHQRKHTEFVTLGSNGVNFDAVTIGVGAYWSSISPDAPVRTIKVNIHSPAAVQSFAGRVLVRVNEELGYGDGSHVAIDHKNDVIIALIQRQPVACIVVEGPTFAIPFWRRDIHMPGRKIGNDQVSSINDIHEVPMCVDRLWVHKDFRRGRLALSILNAARNQFGCARYQVCFSRPTQLGYEFACSYFKGVFNHRFPNQDIKMLMHLDDYIDGIEKTRLLRRLRLI</sequence>
<dbReference type="GO" id="GO:0061733">
    <property type="term" value="F:protein-lysine-acetyltransferase activity"/>
    <property type="evidence" value="ECO:0007669"/>
    <property type="project" value="TreeGrafter"/>
</dbReference>
<feature type="region of interest" description="Disordered" evidence="1">
    <location>
        <begin position="1"/>
        <end position="120"/>
    </location>
</feature>
<protein>
    <recommendedName>
        <fullName evidence="2">N-acetyltransferase ESCO acetyl-transferase domain-containing protein</fullName>
    </recommendedName>
</protein>
<dbReference type="PANTHER" id="PTHR45884:SF2">
    <property type="entry name" value="N-ACETYLTRANSFERASE ECO"/>
    <property type="match status" value="1"/>
</dbReference>
<dbReference type="Pfam" id="PF13880">
    <property type="entry name" value="Acetyltransf_13"/>
    <property type="match status" value="1"/>
</dbReference>
<evidence type="ECO:0000313" key="4">
    <source>
        <dbReference type="Proteomes" id="UP000178129"/>
    </source>
</evidence>
<name>A0A1E1KQQ1_9HELO</name>
<comment type="caution">
    <text evidence="3">The sequence shown here is derived from an EMBL/GenBank/DDBJ whole genome shotgun (WGS) entry which is preliminary data.</text>
</comment>
<dbReference type="InterPro" id="IPR028009">
    <property type="entry name" value="ESCO_Acetyltransf_dom"/>
</dbReference>
<evidence type="ECO:0000256" key="1">
    <source>
        <dbReference type="SAM" id="MobiDB-lite"/>
    </source>
</evidence>
<proteinExistence type="predicted"/>
<evidence type="ECO:0000313" key="3">
    <source>
        <dbReference type="EMBL" id="CZT00342.1"/>
    </source>
</evidence>
<dbReference type="STRING" id="914237.A0A1E1KQQ1"/>
<reference evidence="4" key="1">
    <citation type="submission" date="2016-03" db="EMBL/GenBank/DDBJ databases">
        <authorList>
            <person name="Ploux O."/>
        </authorList>
    </citation>
    <scope>NUCLEOTIDE SEQUENCE [LARGE SCALE GENOMIC DNA]</scope>
    <source>
        <strain evidence="4">UK7</strain>
    </source>
</reference>
<accession>A0A1E1KQQ1</accession>
<dbReference type="GO" id="GO:0005634">
    <property type="term" value="C:nucleus"/>
    <property type="evidence" value="ECO:0007669"/>
    <property type="project" value="TreeGrafter"/>
</dbReference>
<dbReference type="EMBL" id="FJUW01000019">
    <property type="protein sequence ID" value="CZT00342.1"/>
    <property type="molecule type" value="Genomic_DNA"/>
</dbReference>
<dbReference type="PANTHER" id="PTHR45884">
    <property type="entry name" value="N-ACETYLTRANSFERASE ECO"/>
    <property type="match status" value="1"/>
</dbReference>
<keyword evidence="4" id="KW-1185">Reference proteome</keyword>
<dbReference type="GO" id="GO:0000785">
    <property type="term" value="C:chromatin"/>
    <property type="evidence" value="ECO:0007669"/>
    <property type="project" value="TreeGrafter"/>
</dbReference>
<gene>
    <name evidence="3" type="ORF">RCO7_08311</name>
</gene>
<organism evidence="3 4">
    <name type="scientific">Rhynchosporium graminicola</name>
    <dbReference type="NCBI Taxonomy" id="2792576"/>
    <lineage>
        <taxon>Eukaryota</taxon>
        <taxon>Fungi</taxon>
        <taxon>Dikarya</taxon>
        <taxon>Ascomycota</taxon>
        <taxon>Pezizomycotina</taxon>
        <taxon>Leotiomycetes</taxon>
        <taxon>Helotiales</taxon>
        <taxon>Ploettnerulaceae</taxon>
        <taxon>Rhynchosporium</taxon>
    </lineage>
</organism>
<feature type="domain" description="N-acetyltransferase ESCO acetyl-transferase" evidence="2">
    <location>
        <begin position="350"/>
        <end position="407"/>
    </location>
</feature>
<dbReference type="InParanoid" id="A0A1E1KQQ1"/>
<evidence type="ECO:0000259" key="2">
    <source>
        <dbReference type="Pfam" id="PF13880"/>
    </source>
</evidence>
<feature type="compositionally biased region" description="Polar residues" evidence="1">
    <location>
        <begin position="52"/>
        <end position="76"/>
    </location>
</feature>
<dbReference type="AlphaFoldDB" id="A0A1E1KQQ1"/>
<feature type="compositionally biased region" description="Low complexity" evidence="1">
    <location>
        <begin position="77"/>
        <end position="102"/>
    </location>
</feature>
<feature type="compositionally biased region" description="Polar residues" evidence="1">
    <location>
        <begin position="1"/>
        <end position="26"/>
    </location>
</feature>